<sequence>MSEYPKINVTKVRERIWLKACQDDFNDFTRFTKLYESFWRARRIFKQAADNGLLRDTKETAGMARSDAGIQQLKAWLGFAGLVKGRSAGRLAGAWLGFAGLGPGQAGWLGWVLGRPAGRLGRWGRLGLGLALLGWVLGRLAGGVGRGLAWLCWAELIGKGRSDVVDTTKSFLSSPSSSSSSPPLSKSEDGISPVFRASSKSSSAASTIPRQLPKSLCLPLAVSTGPPSVSKDDDCEEERDYHSLPHDQIEYGPIYNVDSWDE</sequence>
<keyword evidence="3" id="KW-1185">Reference proteome</keyword>
<evidence type="ECO:0000313" key="3">
    <source>
        <dbReference type="Proteomes" id="UP001153365"/>
    </source>
</evidence>
<protein>
    <submittedName>
        <fullName evidence="2">Uncharacterized protein</fullName>
    </submittedName>
</protein>
<comment type="caution">
    <text evidence="2">The sequence shown here is derived from an EMBL/GenBank/DDBJ whole genome shotgun (WGS) entry which is preliminary data.</text>
</comment>
<name>A0AAV0BDC2_PHAPC</name>
<dbReference type="EMBL" id="CALTRL010005377">
    <property type="protein sequence ID" value="CAH7684400.1"/>
    <property type="molecule type" value="Genomic_DNA"/>
</dbReference>
<accession>A0AAV0BDC2</accession>
<evidence type="ECO:0000256" key="1">
    <source>
        <dbReference type="SAM" id="MobiDB-lite"/>
    </source>
</evidence>
<gene>
    <name evidence="2" type="ORF">PPACK8108_LOCUS18572</name>
</gene>
<feature type="compositionally biased region" description="Basic and acidic residues" evidence="1">
    <location>
        <begin position="239"/>
        <end position="249"/>
    </location>
</feature>
<dbReference type="AlphaFoldDB" id="A0AAV0BDC2"/>
<reference evidence="2" key="1">
    <citation type="submission" date="2022-06" db="EMBL/GenBank/DDBJ databases">
        <authorList>
            <consortium name="SYNGENTA / RWTH Aachen University"/>
        </authorList>
    </citation>
    <scope>NUCLEOTIDE SEQUENCE</scope>
</reference>
<feature type="region of interest" description="Disordered" evidence="1">
    <location>
        <begin position="171"/>
        <end position="192"/>
    </location>
</feature>
<feature type="compositionally biased region" description="Low complexity" evidence="1">
    <location>
        <begin position="171"/>
        <end position="185"/>
    </location>
</feature>
<organism evidence="2 3">
    <name type="scientific">Phakopsora pachyrhizi</name>
    <name type="common">Asian soybean rust disease fungus</name>
    <dbReference type="NCBI Taxonomy" id="170000"/>
    <lineage>
        <taxon>Eukaryota</taxon>
        <taxon>Fungi</taxon>
        <taxon>Dikarya</taxon>
        <taxon>Basidiomycota</taxon>
        <taxon>Pucciniomycotina</taxon>
        <taxon>Pucciniomycetes</taxon>
        <taxon>Pucciniales</taxon>
        <taxon>Phakopsoraceae</taxon>
        <taxon>Phakopsora</taxon>
    </lineage>
</organism>
<proteinExistence type="predicted"/>
<feature type="region of interest" description="Disordered" evidence="1">
    <location>
        <begin position="218"/>
        <end position="250"/>
    </location>
</feature>
<dbReference type="Proteomes" id="UP001153365">
    <property type="component" value="Unassembled WGS sequence"/>
</dbReference>
<evidence type="ECO:0000313" key="2">
    <source>
        <dbReference type="EMBL" id="CAH7684400.1"/>
    </source>
</evidence>